<evidence type="ECO:0000313" key="2">
    <source>
        <dbReference type="Proteomes" id="UP000043763"/>
    </source>
</evidence>
<dbReference type="OrthoDB" id="307187at2"/>
<gene>
    <name evidence="1" type="ORF">BRSU_0881</name>
</gene>
<accession>A0A0G4K5N6</accession>
<dbReference type="EMBL" id="CVLB01000001">
    <property type="protein sequence ID" value="CRF32575.1"/>
    <property type="molecule type" value="Genomic_DNA"/>
</dbReference>
<protein>
    <recommendedName>
        <fullName evidence="3">Serpentine_recp domain containing protein</fullName>
    </recommendedName>
</protein>
<evidence type="ECO:0000313" key="1">
    <source>
        <dbReference type="EMBL" id="CRF32575.1"/>
    </source>
</evidence>
<proteinExistence type="predicted"/>
<dbReference type="RefSeq" id="WP_048594028.1">
    <property type="nucleotide sequence ID" value="NZ_CVLB01000001.1"/>
</dbReference>
<reference evidence="2" key="1">
    <citation type="submission" date="2015-04" db="EMBL/GenBank/DDBJ databases">
        <authorList>
            <person name="Mushtaq Mamoona"/>
        </authorList>
    </citation>
    <scope>NUCLEOTIDE SEQUENCE [LARGE SCALE GENOMIC DNA]</scope>
    <source>
        <strain evidence="2">AN4859/03</strain>
    </source>
</reference>
<organism evidence="1 2">
    <name type="scientific">Brachyspira suanatina</name>
    <dbReference type="NCBI Taxonomy" id="381802"/>
    <lineage>
        <taxon>Bacteria</taxon>
        <taxon>Pseudomonadati</taxon>
        <taxon>Spirochaetota</taxon>
        <taxon>Spirochaetia</taxon>
        <taxon>Brachyspirales</taxon>
        <taxon>Brachyspiraceae</taxon>
        <taxon>Brachyspira</taxon>
    </lineage>
</organism>
<dbReference type="Proteomes" id="UP000043763">
    <property type="component" value="Unassembled WGS sequence"/>
</dbReference>
<evidence type="ECO:0008006" key="3">
    <source>
        <dbReference type="Google" id="ProtNLM"/>
    </source>
</evidence>
<keyword evidence="2" id="KW-1185">Reference proteome</keyword>
<name>A0A0G4K5N6_9SPIR</name>
<sequence>MKKIIILITIFIMASSLAYSNSLGLGLYIPLGGSIPSIYQNNNNADPNLILSPQSAFEVGVIFHPRINFKVDKKGIHHISIGLDIGWYRDTFKFQYAYKDFTHEFDSLMTGLNFEWRPLIFQLGIGGGVKVPLSGKYWTGKNYTALGYKDLSSRFNNLIIPYIKLYTGINLIVLSLSLYVNFDIPNMAVKDNLGSLGEGYKYPGKLFSVDVGVQFGIHLDIFQFGKKERQDLIFI</sequence>
<dbReference type="AlphaFoldDB" id="A0A0G4K5N6"/>